<evidence type="ECO:0000256" key="1">
    <source>
        <dbReference type="SAM" id="SignalP"/>
    </source>
</evidence>
<feature type="chain" id="PRO_5005532829" evidence="1">
    <location>
        <begin position="26"/>
        <end position="74"/>
    </location>
</feature>
<dbReference type="PATRIC" id="fig|1678637.3.peg.2706"/>
<feature type="signal peptide" evidence="1">
    <location>
        <begin position="1"/>
        <end position="25"/>
    </location>
</feature>
<protein>
    <submittedName>
        <fullName evidence="2">Uncharacterized protein</fullName>
    </submittedName>
</protein>
<dbReference type="Proteomes" id="UP000037288">
    <property type="component" value="Unassembled WGS sequence"/>
</dbReference>
<proteinExistence type="predicted"/>
<accession>A0A0K9XH02</accession>
<keyword evidence="3" id="KW-1185">Reference proteome</keyword>
<sequence length="74" mass="7503">MRRRIAAVLLGAAALLAVFSGPAGAHEGDPVRNLLGGQNGGRNGNGNANGQGNYALFGLQMPIFSVGQGEIGRK</sequence>
<dbReference type="RefSeq" id="WP_049716213.1">
    <property type="nucleotide sequence ID" value="NZ_LFXA01000007.1"/>
</dbReference>
<dbReference type="AlphaFoldDB" id="A0A0K9XH02"/>
<dbReference type="EMBL" id="LFXA01000007">
    <property type="protein sequence ID" value="KNB52351.1"/>
    <property type="molecule type" value="Genomic_DNA"/>
</dbReference>
<organism evidence="2 3">
    <name type="scientific">Streptomyces caatingaensis</name>
    <dbReference type="NCBI Taxonomy" id="1678637"/>
    <lineage>
        <taxon>Bacteria</taxon>
        <taxon>Bacillati</taxon>
        <taxon>Actinomycetota</taxon>
        <taxon>Actinomycetes</taxon>
        <taxon>Kitasatosporales</taxon>
        <taxon>Streptomycetaceae</taxon>
        <taxon>Streptomyces</taxon>
    </lineage>
</organism>
<reference evidence="3" key="1">
    <citation type="submission" date="2015-07" db="EMBL/GenBank/DDBJ databases">
        <title>Draft genome sequence of Streptomyces sp. CMAA 1322, a bacterium isolated from Caatinga biome, from dry forest semiarid of Brazil.</title>
        <authorList>
            <person name="Santos S.N."/>
            <person name="Gacesa R."/>
            <person name="Taketani R.G."/>
            <person name="Long P.F."/>
            <person name="Melo I.S."/>
        </authorList>
    </citation>
    <scope>NUCLEOTIDE SEQUENCE [LARGE SCALE GENOMIC DNA]</scope>
    <source>
        <strain evidence="3">CMAA 1322</strain>
    </source>
</reference>
<name>A0A0K9XH02_9ACTN</name>
<keyword evidence="1" id="KW-0732">Signal</keyword>
<comment type="caution">
    <text evidence="2">The sequence shown here is derived from an EMBL/GenBank/DDBJ whole genome shotgun (WGS) entry which is preliminary data.</text>
</comment>
<evidence type="ECO:0000313" key="3">
    <source>
        <dbReference type="Proteomes" id="UP000037288"/>
    </source>
</evidence>
<evidence type="ECO:0000313" key="2">
    <source>
        <dbReference type="EMBL" id="KNB52351.1"/>
    </source>
</evidence>
<gene>
    <name evidence="2" type="ORF">AC230_12545</name>
</gene>